<evidence type="ECO:0000313" key="2">
    <source>
        <dbReference type="Proteomes" id="UP001179952"/>
    </source>
</evidence>
<keyword evidence="2" id="KW-1185">Reference proteome</keyword>
<dbReference type="EMBL" id="JAUJYN010000004">
    <property type="protein sequence ID" value="KAK1274467.1"/>
    <property type="molecule type" value="Genomic_DNA"/>
</dbReference>
<dbReference type="AlphaFoldDB" id="A0AAV9BDQ0"/>
<reference evidence="1" key="1">
    <citation type="journal article" date="2023" name="Nat. Commun.">
        <title>Diploid and tetraploid genomes of Acorus and the evolution of monocots.</title>
        <authorList>
            <person name="Ma L."/>
            <person name="Liu K.W."/>
            <person name="Li Z."/>
            <person name="Hsiao Y.Y."/>
            <person name="Qi Y."/>
            <person name="Fu T."/>
            <person name="Tang G.D."/>
            <person name="Zhang D."/>
            <person name="Sun W.H."/>
            <person name="Liu D.K."/>
            <person name="Li Y."/>
            <person name="Chen G.Z."/>
            <person name="Liu X.D."/>
            <person name="Liao X.Y."/>
            <person name="Jiang Y.T."/>
            <person name="Yu X."/>
            <person name="Hao Y."/>
            <person name="Huang J."/>
            <person name="Zhao X.W."/>
            <person name="Ke S."/>
            <person name="Chen Y.Y."/>
            <person name="Wu W.L."/>
            <person name="Hsu J.L."/>
            <person name="Lin Y.F."/>
            <person name="Huang M.D."/>
            <person name="Li C.Y."/>
            <person name="Huang L."/>
            <person name="Wang Z.W."/>
            <person name="Zhao X."/>
            <person name="Zhong W.Y."/>
            <person name="Peng D.H."/>
            <person name="Ahmad S."/>
            <person name="Lan S."/>
            <person name="Zhang J.S."/>
            <person name="Tsai W.C."/>
            <person name="Van de Peer Y."/>
            <person name="Liu Z.J."/>
        </authorList>
    </citation>
    <scope>NUCLEOTIDE SEQUENCE</scope>
    <source>
        <strain evidence="1">SCP</strain>
    </source>
</reference>
<protein>
    <submittedName>
        <fullName evidence="1">Uncharacterized protein</fullName>
    </submittedName>
</protein>
<reference evidence="1" key="2">
    <citation type="submission" date="2023-06" db="EMBL/GenBank/DDBJ databases">
        <authorList>
            <person name="Ma L."/>
            <person name="Liu K.-W."/>
            <person name="Li Z."/>
            <person name="Hsiao Y.-Y."/>
            <person name="Qi Y."/>
            <person name="Fu T."/>
            <person name="Tang G."/>
            <person name="Zhang D."/>
            <person name="Sun W.-H."/>
            <person name="Liu D.-K."/>
            <person name="Li Y."/>
            <person name="Chen G.-Z."/>
            <person name="Liu X.-D."/>
            <person name="Liao X.-Y."/>
            <person name="Jiang Y.-T."/>
            <person name="Yu X."/>
            <person name="Hao Y."/>
            <person name="Huang J."/>
            <person name="Zhao X.-W."/>
            <person name="Ke S."/>
            <person name="Chen Y.-Y."/>
            <person name="Wu W.-L."/>
            <person name="Hsu J.-L."/>
            <person name="Lin Y.-F."/>
            <person name="Huang M.-D."/>
            <person name="Li C.-Y."/>
            <person name="Huang L."/>
            <person name="Wang Z.-W."/>
            <person name="Zhao X."/>
            <person name="Zhong W.-Y."/>
            <person name="Peng D.-H."/>
            <person name="Ahmad S."/>
            <person name="Lan S."/>
            <person name="Zhang J.-S."/>
            <person name="Tsai W.-C."/>
            <person name="Van De Peer Y."/>
            <person name="Liu Z.-J."/>
        </authorList>
    </citation>
    <scope>NUCLEOTIDE SEQUENCE</scope>
    <source>
        <strain evidence="1">SCP</strain>
        <tissue evidence="1">Leaves</tissue>
    </source>
</reference>
<sequence>MVNEKNRNPTWKAIDYCGPDPNTYDSSSLQTEEEKIFGPLNGSIVVDLGNPTEVVRARL</sequence>
<evidence type="ECO:0000313" key="1">
    <source>
        <dbReference type="EMBL" id="KAK1274467.1"/>
    </source>
</evidence>
<accession>A0AAV9BDQ0</accession>
<gene>
    <name evidence="1" type="ORF">QJS04_geneDACA012261</name>
</gene>
<proteinExistence type="predicted"/>
<comment type="caution">
    <text evidence="1">The sequence shown here is derived from an EMBL/GenBank/DDBJ whole genome shotgun (WGS) entry which is preliminary data.</text>
</comment>
<dbReference type="Proteomes" id="UP001179952">
    <property type="component" value="Unassembled WGS sequence"/>
</dbReference>
<organism evidence="1 2">
    <name type="scientific">Acorus gramineus</name>
    <name type="common">Dwarf sweet flag</name>
    <dbReference type="NCBI Taxonomy" id="55184"/>
    <lineage>
        <taxon>Eukaryota</taxon>
        <taxon>Viridiplantae</taxon>
        <taxon>Streptophyta</taxon>
        <taxon>Embryophyta</taxon>
        <taxon>Tracheophyta</taxon>
        <taxon>Spermatophyta</taxon>
        <taxon>Magnoliopsida</taxon>
        <taxon>Liliopsida</taxon>
        <taxon>Acoraceae</taxon>
        <taxon>Acorus</taxon>
    </lineage>
</organism>
<name>A0AAV9BDQ0_ACOGR</name>